<evidence type="ECO:0008006" key="5">
    <source>
        <dbReference type="Google" id="ProtNLM"/>
    </source>
</evidence>
<feature type="transmembrane region" description="Helical" evidence="2">
    <location>
        <begin position="746"/>
        <end position="768"/>
    </location>
</feature>
<dbReference type="KEGG" id="aaf:AURANDRAFT_71858"/>
<dbReference type="GO" id="GO:0005544">
    <property type="term" value="F:calcium-dependent phospholipid binding"/>
    <property type="evidence" value="ECO:0007669"/>
    <property type="project" value="TreeGrafter"/>
</dbReference>
<dbReference type="SUPFAM" id="SSF52151">
    <property type="entry name" value="FabD/lysophospholipase-like"/>
    <property type="match status" value="1"/>
</dbReference>
<protein>
    <recommendedName>
        <fullName evidence="5">PNPLA domain-containing protein</fullName>
    </recommendedName>
</protein>
<dbReference type="PANTHER" id="PTHR10728">
    <property type="entry name" value="CYTOSOLIC PHOSPHOLIPASE A2"/>
    <property type="match status" value="1"/>
</dbReference>
<evidence type="ECO:0000313" key="3">
    <source>
        <dbReference type="EMBL" id="EGB07162.1"/>
    </source>
</evidence>
<feature type="transmembrane region" description="Helical" evidence="2">
    <location>
        <begin position="1037"/>
        <end position="1055"/>
    </location>
</feature>
<proteinExistence type="predicted"/>
<dbReference type="GeneID" id="20228435"/>
<dbReference type="Gene3D" id="1.20.5.110">
    <property type="match status" value="1"/>
</dbReference>
<dbReference type="Proteomes" id="UP000002729">
    <property type="component" value="Unassembled WGS sequence"/>
</dbReference>
<dbReference type="GO" id="GO:0005509">
    <property type="term" value="F:calcium ion binding"/>
    <property type="evidence" value="ECO:0007669"/>
    <property type="project" value="TreeGrafter"/>
</dbReference>
<dbReference type="SUPFAM" id="SSF58038">
    <property type="entry name" value="SNARE fusion complex"/>
    <property type="match status" value="1"/>
</dbReference>
<name>F0YCK8_AURAN</name>
<reference evidence="3 4" key="1">
    <citation type="journal article" date="2011" name="Proc. Natl. Acad. Sci. U.S.A.">
        <title>Niche of harmful alga Aureococcus anophagefferens revealed through ecogenomics.</title>
        <authorList>
            <person name="Gobler C.J."/>
            <person name="Berry D.L."/>
            <person name="Dyhrman S.T."/>
            <person name="Wilhelm S.W."/>
            <person name="Salamov A."/>
            <person name="Lobanov A.V."/>
            <person name="Zhang Y."/>
            <person name="Collier J.L."/>
            <person name="Wurch L.L."/>
            <person name="Kustka A.B."/>
            <person name="Dill B.D."/>
            <person name="Shah M."/>
            <person name="VerBerkmoes N.C."/>
            <person name="Kuo A."/>
            <person name="Terry A."/>
            <person name="Pangilinan J."/>
            <person name="Lindquist E.A."/>
            <person name="Lucas S."/>
            <person name="Paulsen I.T."/>
            <person name="Hattenrath-Lehmann T.K."/>
            <person name="Talmage S.C."/>
            <person name="Walker E.A."/>
            <person name="Koch F."/>
            <person name="Burson A.M."/>
            <person name="Marcoval M.A."/>
            <person name="Tang Y.Z."/>
            <person name="Lecleir G.R."/>
            <person name="Coyne K.J."/>
            <person name="Berg G.M."/>
            <person name="Bertrand E.M."/>
            <person name="Saito M.A."/>
            <person name="Gladyshev V.N."/>
            <person name="Grigoriev I.V."/>
        </authorList>
    </citation>
    <scope>NUCLEOTIDE SEQUENCE [LARGE SCALE GENOMIC DNA]</scope>
    <source>
        <strain evidence="4">CCMP 1984</strain>
    </source>
</reference>
<feature type="transmembrane region" description="Helical" evidence="2">
    <location>
        <begin position="1070"/>
        <end position="1088"/>
    </location>
</feature>
<dbReference type="OMA" id="CESCHAL"/>
<evidence type="ECO:0000256" key="1">
    <source>
        <dbReference type="SAM" id="MobiDB-lite"/>
    </source>
</evidence>
<evidence type="ECO:0000256" key="2">
    <source>
        <dbReference type="SAM" id="Phobius"/>
    </source>
</evidence>
<feature type="transmembrane region" description="Helical" evidence="2">
    <location>
        <begin position="815"/>
        <end position="833"/>
    </location>
</feature>
<dbReference type="OrthoDB" id="203369at2759"/>
<feature type="transmembrane region" description="Helical" evidence="2">
    <location>
        <begin position="669"/>
        <end position="691"/>
    </location>
</feature>
<gene>
    <name evidence="3" type="ORF">AURANDRAFT_71858</name>
</gene>
<evidence type="ECO:0000313" key="4">
    <source>
        <dbReference type="Proteomes" id="UP000002729"/>
    </source>
</evidence>
<dbReference type="PANTHER" id="PTHR10728:SF40">
    <property type="entry name" value="PATATIN FAMILY PROTEIN"/>
    <property type="match status" value="1"/>
</dbReference>
<dbReference type="GO" id="GO:0046475">
    <property type="term" value="P:glycerophospholipid catabolic process"/>
    <property type="evidence" value="ECO:0007669"/>
    <property type="project" value="TreeGrafter"/>
</dbReference>
<feature type="transmembrane region" description="Helical" evidence="2">
    <location>
        <begin position="775"/>
        <end position="795"/>
    </location>
</feature>
<dbReference type="EMBL" id="GL833132">
    <property type="protein sequence ID" value="EGB07162.1"/>
    <property type="molecule type" value="Genomic_DNA"/>
</dbReference>
<dbReference type="CDD" id="cd15841">
    <property type="entry name" value="SNARE_Qc"/>
    <property type="match status" value="1"/>
</dbReference>
<dbReference type="InterPro" id="IPR008999">
    <property type="entry name" value="Actin-crosslinking"/>
</dbReference>
<dbReference type="InterPro" id="IPR016035">
    <property type="entry name" value="Acyl_Trfase/lysoPLipase"/>
</dbReference>
<dbReference type="RefSeq" id="XP_009038386.1">
    <property type="nucleotide sequence ID" value="XM_009040138.1"/>
</dbReference>
<feature type="transmembrane region" description="Helical" evidence="2">
    <location>
        <begin position="578"/>
        <end position="608"/>
    </location>
</feature>
<organism evidence="4">
    <name type="scientific">Aureococcus anophagefferens</name>
    <name type="common">Harmful bloom alga</name>
    <dbReference type="NCBI Taxonomy" id="44056"/>
    <lineage>
        <taxon>Eukaryota</taxon>
        <taxon>Sar</taxon>
        <taxon>Stramenopiles</taxon>
        <taxon>Ochrophyta</taxon>
        <taxon>Pelagophyceae</taxon>
        <taxon>Pelagomonadales</taxon>
        <taxon>Pelagomonadaceae</taxon>
        <taxon>Aureococcus</taxon>
    </lineage>
</organism>
<feature type="region of interest" description="Disordered" evidence="1">
    <location>
        <begin position="115"/>
        <end position="142"/>
    </location>
</feature>
<keyword evidence="4" id="KW-1185">Reference proteome</keyword>
<keyword evidence="2" id="KW-1133">Transmembrane helix</keyword>
<dbReference type="GO" id="GO:0005829">
    <property type="term" value="C:cytosol"/>
    <property type="evidence" value="ECO:0007669"/>
    <property type="project" value="TreeGrafter"/>
</dbReference>
<keyword evidence="2" id="KW-0812">Transmembrane</keyword>
<sequence>MRAGQGARGIDRAGEHVSRLMTEEDRVVLSIAPPRAAEQQQPHGVIVKDRSGTAALDEAYEHGRSALTRLGEQGEALHRAEVVADSNQYVIDKSRRVVANMTWSGWLRNKFTALPKPAAPPPAPAGAAPGDRRDAAAAAWRGHGADAAERSALFAGARGAAAPAPRSKGEAALAEQDAYVNALSEGLEDLRGVGEALGDELADHDDRVPRLQDKMDRLWSTTRQVTRAAGRLTHASAGSTPKLLGHVALRELATKRYLRARGQDVGLSEEVDVLRATCRFALYEKRAHLLGLRSPVSGKYLAITFSGAIECASSRFGGWAEWDLDLSPRGVKGSPLVCLGANWGGGSFCRVHPKDGRLLVGEPVDDHAAANRSAKFEVLFLDDAYKNPDFADQVLLPCKGGGAARPPGSREGFLCPECAFQAHSPDELQDHYARHHAEAALLAEEDASVEKRRGALGLKPASTHGLGLCFSGGGVRAASFDCGVLMKMGELGLLKEVDHLSAVSGGGYTASAYLTHLQYCEAPCPKGGKAADDWFRLRTAELVARMQDNIGYLITCAHSFNAAPGRERGSPYARCCDVPAFVALLLGMPAANVLTFVAFWALPATVWVNLNHGHSMRAKLCSKGSHYSWIPTFSLVTACVATGLWCFLKLAQPYALKRAPKHLGWLRTRACLTLCSRLALSAVVYSVLIIATMGMEVYDFGYATESNDVKCACAKFFDWSDYDWTYDSYLDICDDRSTPIVAKRSFAVGCLVFFGILFAVAALFAMVVSPLLLGVVARVVGPLLGIFAISYVAQYRVFGPVTEQQFVENGLPYDATWWSVVFFVSCGAAIWHLPMQHELPRTLHRFYARSLRRAFFALGADAPLCATTCDLAGGVPPPNLILGATVNEFRRPETAHQRGQPFVLTPRAWGGKHTGYARPPRWLSLSRAMAISGAAIDGFVLTQFKSKALRLALQVLNLTMGDTIRFSVRSDDDDAAKKISPGLAFCANVAECPTDAACGTDADEVLEKHRPGSKATADMTLADHELAATLNLRTKEMVLFASVYVLFMLSAASYSKSDDKRSIYETASPIYAGVGFLIMFLAICFSVFTHGESARFLLASPIIQQAHLLMQVTSFGTRPPPFLTLTDGGLVECIGIVELFRRRCRWIVVVDTTEDPGLALNYLKESLGVATAAGLVNDDFEDRGPEPRLPVAELLSPKIADKDYARLSATYADGAAVDVFVVKMRKPQDGCAGPCRPLIHPREVAAEDCDVTVLPKQLLDLDEPTPELRLDQINGLCAESCHTACACLPCGQFPFLGVGNQFLTPIQFANLSRLANDLADAPLRALLAARGD</sequence>
<dbReference type="GO" id="GO:0047498">
    <property type="term" value="F:calcium-dependent phospholipase A2 activity"/>
    <property type="evidence" value="ECO:0007669"/>
    <property type="project" value="TreeGrafter"/>
</dbReference>
<dbReference type="SUPFAM" id="SSF50405">
    <property type="entry name" value="Actin-crosslinking proteins"/>
    <property type="match status" value="1"/>
</dbReference>
<keyword evidence="2" id="KW-0472">Membrane</keyword>
<feature type="transmembrane region" description="Helical" evidence="2">
    <location>
        <begin position="628"/>
        <end position="648"/>
    </location>
</feature>
<dbReference type="InParanoid" id="F0YCK8"/>
<dbReference type="eggNOG" id="ENOG502QTS4">
    <property type="taxonomic scope" value="Eukaryota"/>
</dbReference>
<dbReference type="Gene3D" id="3.40.1090.10">
    <property type="entry name" value="Cytosolic phospholipase A2 catalytic domain"/>
    <property type="match status" value="1"/>
</dbReference>
<accession>F0YCK8</accession>